<accession>A0AAD4Y6Q8</accession>
<comment type="caution">
    <text evidence="2">The sequence shown here is derived from an EMBL/GenBank/DDBJ whole genome shotgun (WGS) entry which is preliminary data.</text>
</comment>
<evidence type="ECO:0000313" key="3">
    <source>
        <dbReference type="Proteomes" id="UP001214576"/>
    </source>
</evidence>
<proteinExistence type="predicted"/>
<organism evidence="2 3">
    <name type="scientific">Ovis ammon polii</name>
    <dbReference type="NCBI Taxonomy" id="230172"/>
    <lineage>
        <taxon>Eukaryota</taxon>
        <taxon>Metazoa</taxon>
        <taxon>Chordata</taxon>
        <taxon>Craniata</taxon>
        <taxon>Vertebrata</taxon>
        <taxon>Euteleostomi</taxon>
        <taxon>Mammalia</taxon>
        <taxon>Eutheria</taxon>
        <taxon>Laurasiatheria</taxon>
        <taxon>Artiodactyla</taxon>
        <taxon>Ruminantia</taxon>
        <taxon>Pecora</taxon>
        <taxon>Bovidae</taxon>
        <taxon>Caprinae</taxon>
        <taxon>Ovis</taxon>
    </lineage>
</organism>
<gene>
    <name evidence="2" type="ORF">MG293_013879</name>
</gene>
<sequence length="105" mass="10727">MWAALATARRHPGAFLHPALGVGEIARRGPGEGLGAHGAQRQSAKLQSTGLPLCSGENVSSSGKPTPSGLLGVLSHRALGGRSLSATVGQLRAHPVGARYMRDVD</sequence>
<dbReference type="AlphaFoldDB" id="A0AAD4Y6Q8"/>
<dbReference type="EMBL" id="JAKZEL010000016">
    <property type="protein sequence ID" value="KAI4536487.1"/>
    <property type="molecule type" value="Genomic_DNA"/>
</dbReference>
<keyword evidence="3" id="KW-1185">Reference proteome</keyword>
<feature type="compositionally biased region" description="Polar residues" evidence="1">
    <location>
        <begin position="40"/>
        <end position="50"/>
    </location>
</feature>
<feature type="region of interest" description="Disordered" evidence="1">
    <location>
        <begin position="28"/>
        <end position="50"/>
    </location>
</feature>
<protein>
    <submittedName>
        <fullName evidence="2">Uncharacterized protein</fullName>
    </submittedName>
</protein>
<reference evidence="2" key="1">
    <citation type="submission" date="2022-03" db="EMBL/GenBank/DDBJ databases">
        <title>Genomic analyses of argali, domestic sheep and their hybrids provide insights into chromosomal evolution, heterosis and genetic basis of agronomic traits.</title>
        <authorList>
            <person name="Li M."/>
        </authorList>
    </citation>
    <scope>NUCLEOTIDE SEQUENCE</scope>
    <source>
        <strain evidence="2">CAU-MHL-2022a</strain>
        <tissue evidence="2">Skin</tissue>
    </source>
</reference>
<evidence type="ECO:0000256" key="1">
    <source>
        <dbReference type="SAM" id="MobiDB-lite"/>
    </source>
</evidence>
<dbReference type="Proteomes" id="UP001214576">
    <property type="component" value="Unassembled WGS sequence"/>
</dbReference>
<evidence type="ECO:0000313" key="2">
    <source>
        <dbReference type="EMBL" id="KAI4536487.1"/>
    </source>
</evidence>
<name>A0AAD4Y6Q8_OVIAM</name>